<keyword evidence="3" id="KW-1185">Reference proteome</keyword>
<feature type="domain" description="DUF7824" evidence="1">
    <location>
        <begin position="474"/>
        <end position="524"/>
    </location>
</feature>
<protein>
    <recommendedName>
        <fullName evidence="1">DUF7824 domain-containing protein</fullName>
    </recommendedName>
</protein>
<evidence type="ECO:0000313" key="3">
    <source>
        <dbReference type="Proteomes" id="UP000035199"/>
    </source>
</evidence>
<proteinExistence type="predicted"/>
<organism evidence="2 3">
    <name type="scientific">Corynebacterium mustelae</name>
    <dbReference type="NCBI Taxonomy" id="571915"/>
    <lineage>
        <taxon>Bacteria</taxon>
        <taxon>Bacillati</taxon>
        <taxon>Actinomycetota</taxon>
        <taxon>Actinomycetes</taxon>
        <taxon>Mycobacteriales</taxon>
        <taxon>Corynebacteriaceae</taxon>
        <taxon>Corynebacterium</taxon>
    </lineage>
</organism>
<evidence type="ECO:0000259" key="1">
    <source>
        <dbReference type="Pfam" id="PF25148"/>
    </source>
</evidence>
<dbReference type="Pfam" id="PF25148">
    <property type="entry name" value="DUF7824"/>
    <property type="match status" value="1"/>
</dbReference>
<dbReference type="Proteomes" id="UP000035199">
    <property type="component" value="Chromosome"/>
</dbReference>
<dbReference type="STRING" id="571915.CMUST_09815"/>
<reference evidence="3" key="2">
    <citation type="submission" date="2015-05" db="EMBL/GenBank/DDBJ databases">
        <title>Complete genome sequence of Corynebacterium mustelae DSM 45274, isolated from various tissues of a male ferret with lethal sepsis.</title>
        <authorList>
            <person name="Ruckert C."/>
            <person name="Albersmeier A."/>
            <person name="Winkler A."/>
            <person name="Tauch A."/>
        </authorList>
    </citation>
    <scope>NUCLEOTIDE SEQUENCE [LARGE SCALE GENOMIC DNA]</scope>
    <source>
        <strain evidence="3">DSM 45274</strain>
    </source>
</reference>
<evidence type="ECO:0000313" key="2">
    <source>
        <dbReference type="EMBL" id="AKK06279.1"/>
    </source>
</evidence>
<reference evidence="2 3" key="1">
    <citation type="journal article" date="2015" name="Genome Announc.">
        <title>Complete Genome Sequence of the Type Strain Corynebacterium mustelae DSM 45274, Isolated from Various Tissues of a Male Ferret with Lethal Sepsis.</title>
        <authorList>
            <person name="Ruckert C."/>
            <person name="Eimer J."/>
            <person name="Winkler A."/>
            <person name="Tauch A."/>
        </authorList>
    </citation>
    <scope>NUCLEOTIDE SEQUENCE [LARGE SCALE GENOMIC DNA]</scope>
    <source>
        <strain evidence="2 3">DSM 45274</strain>
    </source>
</reference>
<gene>
    <name evidence="2" type="ORF">CMUST_09815</name>
</gene>
<dbReference type="KEGG" id="cmv:CMUST_09815"/>
<dbReference type="EMBL" id="CP011542">
    <property type="protein sequence ID" value="AKK06279.1"/>
    <property type="molecule type" value="Genomic_DNA"/>
</dbReference>
<name>A0A0G3GYP1_9CORY</name>
<dbReference type="AlphaFoldDB" id="A0A0G3GYP1"/>
<sequence>MKLNPHLDEAIAIFKKLGWDKAELSEAPTLPLGTTEQQKIALKGLRTGDWGETGQIDDNTWGWISAVDVDEDMLGFFAVRMGVNAKRAIQILPMSHNSIKVAVIQTRGKEFAEEFVSEVFSSKRDRAEAMKEAAVGVVLNIGIKPPASEDFYRFWAWCLDKSIRNLDDAFSLNLFESTLDTYLHKALDTGYAGLITLIVKLFEVEWIDRGTAVKSAVRYITGGVSKEQTQVLFDGLKVTDEELLSYFDVFCGQVATGNVSMIEQFALRLIPIVNDSQLTEVALPALYATTKKATLAVLKALKARPKPDPEVQELLLPRLEELAHSRDAATAKLATALIGNWGVAATEPSLGSPTCTWEDAPKLWELPRFERGAASVDTLSHAAQKLVAQKREEHQRLADVDVERFFALANELARTDVDAARRALKGTTRIIDGVFAQWAENPSAVRYLTNSQRRTIIPARCDQLVSRLGEIPCLLSEPSFVDLSITADDLVERLKAYEDTGAAALEADLQLALARLNLDTITPDTSIQLDVLDVPLELASGSLFRRSATQIAKDYLTDPLREPSLKCVSGTVELQPHPTPNSLAGLPRRFWLGRPDPTNSLKAWDSTHYFCVFPHFGDAAFLDLAWSTFVSPEDLPGIVQAARHGKPLPPAAVINFFGTQRPIKNAGGEFATALAQAWQRGLIRPGVADVAFLDWAKKLGHLKALALGLDDAAHAGMLSVVWPILDDLIGASLQEPSLVAGTAEVALVMEALAPSIAAAIAAGRAPQEATSVPHLRALAARTAKNKAITAAKSAIGVLPAST</sequence>
<accession>A0A0G3GYP1</accession>
<dbReference type="RefSeq" id="WP_047262334.1">
    <property type="nucleotide sequence ID" value="NZ_CP011542.1"/>
</dbReference>
<dbReference type="PATRIC" id="fig|571915.4.peg.2080"/>
<dbReference type="InterPro" id="IPR056726">
    <property type="entry name" value="DUF7824"/>
</dbReference>
<dbReference type="OrthoDB" id="7065495at2"/>